<keyword evidence="5 7" id="KW-1133">Transmembrane helix</keyword>
<keyword evidence="3" id="KW-1003">Cell membrane</keyword>
<dbReference type="Gene3D" id="3.30.240.20">
    <property type="entry name" value="bsu07140 like domains"/>
    <property type="match status" value="2"/>
</dbReference>
<comment type="caution">
    <text evidence="9">The sequence shown here is derived from an EMBL/GenBank/DDBJ whole genome shotgun (WGS) entry which is preliminary data.</text>
</comment>
<protein>
    <submittedName>
        <fullName evidence="9">DUF421 domain-containing protein</fullName>
    </submittedName>
</protein>
<organism evidence="9 10">
    <name type="scientific">Salipaludibacillus keqinensis</name>
    <dbReference type="NCBI Taxonomy" id="2045207"/>
    <lineage>
        <taxon>Bacteria</taxon>
        <taxon>Bacillati</taxon>
        <taxon>Bacillota</taxon>
        <taxon>Bacilli</taxon>
        <taxon>Bacillales</taxon>
        <taxon>Bacillaceae</taxon>
    </lineage>
</organism>
<dbReference type="PANTHER" id="PTHR34582:SF6">
    <property type="entry name" value="UPF0702 TRANSMEMBRANE PROTEIN YCAP"/>
    <property type="match status" value="1"/>
</dbReference>
<dbReference type="Pfam" id="PF04239">
    <property type="entry name" value="DUF421"/>
    <property type="match status" value="1"/>
</dbReference>
<dbReference type="InterPro" id="IPR023090">
    <property type="entry name" value="UPF0702_alpha/beta_dom_sf"/>
</dbReference>
<keyword evidence="10" id="KW-1185">Reference proteome</keyword>
<evidence type="ECO:0000256" key="5">
    <source>
        <dbReference type="ARBA" id="ARBA00022989"/>
    </source>
</evidence>
<dbReference type="PANTHER" id="PTHR34582">
    <property type="entry name" value="UPF0702 TRANSMEMBRANE PROTEIN YCAP"/>
    <property type="match status" value="1"/>
</dbReference>
<name>A0A323TQU8_9BACI</name>
<dbReference type="InterPro" id="IPR007353">
    <property type="entry name" value="DUF421"/>
</dbReference>
<dbReference type="EMBL" id="PDOD01000006">
    <property type="protein sequence ID" value="PYZ91695.1"/>
    <property type="molecule type" value="Genomic_DNA"/>
</dbReference>
<keyword evidence="6 7" id="KW-0472">Membrane</keyword>
<reference evidence="9 10" key="1">
    <citation type="submission" date="2017-10" db="EMBL/GenBank/DDBJ databases">
        <title>Bacillus sp. nov., a halophilic bacterium isolated from a Keqin Lake.</title>
        <authorList>
            <person name="Wang H."/>
        </authorList>
    </citation>
    <scope>NUCLEOTIDE SEQUENCE [LARGE SCALE GENOMIC DNA]</scope>
    <source>
        <strain evidence="9 10">KQ-12</strain>
    </source>
</reference>
<comment type="similarity">
    <text evidence="2">Belongs to the UPF0702 family.</text>
</comment>
<evidence type="ECO:0000256" key="1">
    <source>
        <dbReference type="ARBA" id="ARBA00004651"/>
    </source>
</evidence>
<dbReference type="AlphaFoldDB" id="A0A323TQU8"/>
<keyword evidence="4 7" id="KW-0812">Transmembrane</keyword>
<feature type="transmembrane region" description="Helical" evidence="7">
    <location>
        <begin position="63"/>
        <end position="81"/>
    </location>
</feature>
<evidence type="ECO:0000313" key="9">
    <source>
        <dbReference type="EMBL" id="PYZ91695.1"/>
    </source>
</evidence>
<accession>A0A323TQU8</accession>
<dbReference type="OrthoDB" id="9778331at2"/>
<evidence type="ECO:0000256" key="2">
    <source>
        <dbReference type="ARBA" id="ARBA00006448"/>
    </source>
</evidence>
<feature type="transmembrane region" description="Helical" evidence="7">
    <location>
        <begin position="39"/>
        <end position="57"/>
    </location>
</feature>
<comment type="subcellular location">
    <subcellularLocation>
        <location evidence="1">Cell membrane</location>
        <topology evidence="1">Multi-pass membrane protein</topology>
    </subcellularLocation>
</comment>
<dbReference type="Proteomes" id="UP000248214">
    <property type="component" value="Unassembled WGS sequence"/>
</dbReference>
<proteinExistence type="inferred from homology"/>
<evidence type="ECO:0000313" key="10">
    <source>
        <dbReference type="Proteomes" id="UP000248214"/>
    </source>
</evidence>
<evidence type="ECO:0000256" key="4">
    <source>
        <dbReference type="ARBA" id="ARBA00022692"/>
    </source>
</evidence>
<evidence type="ECO:0000256" key="3">
    <source>
        <dbReference type="ARBA" id="ARBA00022475"/>
    </source>
</evidence>
<evidence type="ECO:0000259" key="8">
    <source>
        <dbReference type="Pfam" id="PF04239"/>
    </source>
</evidence>
<sequence>MMESLQEIFIVLGRIVTIIPLLLFMTIFMGKRAIGEIPIFDFLIVVILGAVVGADIADPDIHHLPTALAIIFIAILQKVVAKLKITNRFIGRLLTFEPTVVVQDGKILNRNLKHIRYSLDNLLQMLREKDVFNVNEVETAIVEANGSLSLLKKVDSQPVTRQDMNIMKATSTMAVPVVIEGKIDVNVLKDFSLDEDWLNVQLFEHGIDDPKDIFFASMNADLELQISQYKEPEPSLKIPRIRH</sequence>
<feature type="domain" description="YetF C-terminal" evidence="8">
    <location>
        <begin position="87"/>
        <end position="218"/>
    </location>
</feature>
<evidence type="ECO:0000256" key="6">
    <source>
        <dbReference type="ARBA" id="ARBA00023136"/>
    </source>
</evidence>
<evidence type="ECO:0000256" key="7">
    <source>
        <dbReference type="SAM" id="Phobius"/>
    </source>
</evidence>
<dbReference type="GO" id="GO:0005886">
    <property type="term" value="C:plasma membrane"/>
    <property type="evidence" value="ECO:0007669"/>
    <property type="project" value="UniProtKB-SubCell"/>
</dbReference>
<gene>
    <name evidence="9" type="ORF">CR194_18895</name>
</gene>
<dbReference type="RefSeq" id="WP_110611989.1">
    <property type="nucleotide sequence ID" value="NZ_PDOD01000006.1"/>
</dbReference>
<feature type="transmembrane region" description="Helical" evidence="7">
    <location>
        <begin position="6"/>
        <end position="27"/>
    </location>
</feature>